<dbReference type="GO" id="GO:0061504">
    <property type="term" value="P:cyclic threonylcarbamoyladenosine biosynthetic process"/>
    <property type="evidence" value="ECO:0007669"/>
    <property type="project" value="TreeGrafter"/>
</dbReference>
<evidence type="ECO:0000313" key="3">
    <source>
        <dbReference type="Proteomes" id="UP000824118"/>
    </source>
</evidence>
<dbReference type="SUPFAM" id="SSF69572">
    <property type="entry name" value="Activating enzymes of the ubiquitin-like proteins"/>
    <property type="match status" value="1"/>
</dbReference>
<dbReference type="InterPro" id="IPR012729">
    <property type="entry name" value="ThiF_fam2"/>
</dbReference>
<sequence>MTREEYFNALIERHGKEAQEKFSNAAVGIAGLGGLGSNIAFFLARLGIGKLVLADFDRVDVTNLNRQQYRVADLGRYKAEALKEQLLGINPYCVYETHSVKLTEENIPEIFSECDIICEAFDKADQKAMITETVLSDMKNVILVSGSGMAGTDSANKITTRKVMSRFYLCGDEKSDIADGCGLMAPRVAVCAAHQATAVMKLILGQSPV</sequence>
<dbReference type="GO" id="GO:0016779">
    <property type="term" value="F:nucleotidyltransferase activity"/>
    <property type="evidence" value="ECO:0007669"/>
    <property type="project" value="UniProtKB-KW"/>
</dbReference>
<dbReference type="InterPro" id="IPR000594">
    <property type="entry name" value="ThiF_NAD_FAD-bd"/>
</dbReference>
<dbReference type="PANTHER" id="PTHR43267:SF3">
    <property type="entry name" value="THIF PROTEIN"/>
    <property type="match status" value="1"/>
</dbReference>
<dbReference type="NCBIfam" id="TIGR02354">
    <property type="entry name" value="thiF_fam2"/>
    <property type="match status" value="1"/>
</dbReference>
<dbReference type="NCBIfam" id="NF006395">
    <property type="entry name" value="PRK08644.1"/>
    <property type="match status" value="1"/>
</dbReference>
<reference evidence="2" key="2">
    <citation type="journal article" date="2021" name="PeerJ">
        <title>Extensive microbial diversity within the chicken gut microbiome revealed by metagenomics and culture.</title>
        <authorList>
            <person name="Gilroy R."/>
            <person name="Ravi A."/>
            <person name="Getino M."/>
            <person name="Pursley I."/>
            <person name="Horton D.L."/>
            <person name="Alikhan N.F."/>
            <person name="Baker D."/>
            <person name="Gharbi K."/>
            <person name="Hall N."/>
            <person name="Watson M."/>
            <person name="Adriaenssens E.M."/>
            <person name="Foster-Nyarko E."/>
            <person name="Jarju S."/>
            <person name="Secka A."/>
            <person name="Antonio M."/>
            <person name="Oren A."/>
            <person name="Chaudhuri R.R."/>
            <person name="La Ragione R."/>
            <person name="Hildebrand F."/>
            <person name="Pallen M.J."/>
        </authorList>
    </citation>
    <scope>NUCLEOTIDE SEQUENCE</scope>
    <source>
        <strain evidence="2">ChiGjej1B1-1684</strain>
    </source>
</reference>
<dbReference type="InterPro" id="IPR035985">
    <property type="entry name" value="Ubiquitin-activating_enz"/>
</dbReference>
<evidence type="ECO:0000313" key="2">
    <source>
        <dbReference type="EMBL" id="HIU50357.1"/>
    </source>
</evidence>
<name>A0A9D1LYM9_9FIRM</name>
<keyword evidence="2" id="KW-0548">Nucleotidyltransferase</keyword>
<comment type="caution">
    <text evidence="2">The sequence shown here is derived from an EMBL/GenBank/DDBJ whole genome shotgun (WGS) entry which is preliminary data.</text>
</comment>
<evidence type="ECO:0000259" key="1">
    <source>
        <dbReference type="Pfam" id="PF00899"/>
    </source>
</evidence>
<dbReference type="Proteomes" id="UP000824118">
    <property type="component" value="Unassembled WGS sequence"/>
</dbReference>
<feature type="domain" description="THIF-type NAD/FAD binding fold" evidence="1">
    <location>
        <begin position="11"/>
        <end position="206"/>
    </location>
</feature>
<dbReference type="Pfam" id="PF00899">
    <property type="entry name" value="ThiF"/>
    <property type="match status" value="1"/>
</dbReference>
<dbReference type="InterPro" id="IPR045886">
    <property type="entry name" value="ThiF/MoeB/HesA"/>
</dbReference>
<protein>
    <submittedName>
        <fullName evidence="2">Sulfur carrier protein ThiS adenylyltransferase ThiF</fullName>
    </submittedName>
</protein>
<gene>
    <name evidence="2" type="primary">thiF</name>
    <name evidence="2" type="ORF">IAD22_05030</name>
</gene>
<reference evidence="2" key="1">
    <citation type="submission" date="2020-10" db="EMBL/GenBank/DDBJ databases">
        <authorList>
            <person name="Gilroy R."/>
        </authorList>
    </citation>
    <scope>NUCLEOTIDE SEQUENCE</scope>
    <source>
        <strain evidence="2">ChiGjej1B1-1684</strain>
    </source>
</reference>
<accession>A0A9D1LYM9</accession>
<dbReference type="PANTHER" id="PTHR43267">
    <property type="entry name" value="TRNA THREONYLCARBAMOYLADENOSINE DEHYDRATASE"/>
    <property type="match status" value="1"/>
</dbReference>
<keyword evidence="2" id="KW-0808">Transferase</keyword>
<dbReference type="AlphaFoldDB" id="A0A9D1LYM9"/>
<proteinExistence type="predicted"/>
<dbReference type="GO" id="GO:0008641">
    <property type="term" value="F:ubiquitin-like modifier activating enzyme activity"/>
    <property type="evidence" value="ECO:0007669"/>
    <property type="project" value="InterPro"/>
</dbReference>
<dbReference type="GO" id="GO:0061503">
    <property type="term" value="F:tRNA threonylcarbamoyladenosine dehydratase"/>
    <property type="evidence" value="ECO:0007669"/>
    <property type="project" value="TreeGrafter"/>
</dbReference>
<dbReference type="Gene3D" id="3.40.50.720">
    <property type="entry name" value="NAD(P)-binding Rossmann-like Domain"/>
    <property type="match status" value="1"/>
</dbReference>
<dbReference type="EMBL" id="DVNG01000071">
    <property type="protein sequence ID" value="HIU50357.1"/>
    <property type="molecule type" value="Genomic_DNA"/>
</dbReference>
<organism evidence="2 3">
    <name type="scientific">Candidatus Limousia pullorum</name>
    <dbReference type="NCBI Taxonomy" id="2840860"/>
    <lineage>
        <taxon>Bacteria</taxon>
        <taxon>Bacillati</taxon>
        <taxon>Bacillota</taxon>
        <taxon>Clostridia</taxon>
        <taxon>Eubacteriales</taxon>
        <taxon>Oscillospiraceae</taxon>
        <taxon>Oscillospiraceae incertae sedis</taxon>
        <taxon>Candidatus Limousia</taxon>
    </lineage>
</organism>